<evidence type="ECO:0000313" key="1">
    <source>
        <dbReference type="EMBL" id="JAD70075.1"/>
    </source>
</evidence>
<organism evidence="1">
    <name type="scientific">Arundo donax</name>
    <name type="common">Giant reed</name>
    <name type="synonym">Donax arundinaceus</name>
    <dbReference type="NCBI Taxonomy" id="35708"/>
    <lineage>
        <taxon>Eukaryota</taxon>
        <taxon>Viridiplantae</taxon>
        <taxon>Streptophyta</taxon>
        <taxon>Embryophyta</taxon>
        <taxon>Tracheophyta</taxon>
        <taxon>Spermatophyta</taxon>
        <taxon>Magnoliopsida</taxon>
        <taxon>Liliopsida</taxon>
        <taxon>Poales</taxon>
        <taxon>Poaceae</taxon>
        <taxon>PACMAD clade</taxon>
        <taxon>Arundinoideae</taxon>
        <taxon>Arundineae</taxon>
        <taxon>Arundo</taxon>
    </lineage>
</organism>
<dbReference type="EMBL" id="GBRH01227820">
    <property type="protein sequence ID" value="JAD70075.1"/>
    <property type="molecule type" value="Transcribed_RNA"/>
</dbReference>
<sequence length="28" mass="3106">MNISELLPTALALARSVQNYINQKSQTT</sequence>
<dbReference type="AlphaFoldDB" id="A0A0A9C9K2"/>
<name>A0A0A9C9K2_ARUDO</name>
<accession>A0A0A9C9K2</accession>
<reference evidence="1" key="1">
    <citation type="submission" date="2014-09" db="EMBL/GenBank/DDBJ databases">
        <authorList>
            <person name="Magalhaes I.L.F."/>
            <person name="Oliveira U."/>
            <person name="Santos F.R."/>
            <person name="Vidigal T.H.D.A."/>
            <person name="Brescovit A.D."/>
            <person name="Santos A.J."/>
        </authorList>
    </citation>
    <scope>NUCLEOTIDE SEQUENCE</scope>
    <source>
        <tissue evidence="1">Shoot tissue taken approximately 20 cm above the soil surface</tissue>
    </source>
</reference>
<protein>
    <submittedName>
        <fullName evidence="1">Uncharacterized protein</fullName>
    </submittedName>
</protein>
<proteinExistence type="predicted"/>
<reference evidence="1" key="2">
    <citation type="journal article" date="2015" name="Data Brief">
        <title>Shoot transcriptome of the giant reed, Arundo donax.</title>
        <authorList>
            <person name="Barrero R.A."/>
            <person name="Guerrero F.D."/>
            <person name="Moolhuijzen P."/>
            <person name="Goolsby J.A."/>
            <person name="Tidwell J."/>
            <person name="Bellgard S.E."/>
            <person name="Bellgard M.I."/>
        </authorList>
    </citation>
    <scope>NUCLEOTIDE SEQUENCE</scope>
    <source>
        <tissue evidence="1">Shoot tissue taken approximately 20 cm above the soil surface</tissue>
    </source>
</reference>